<feature type="compositionally biased region" description="Pro residues" evidence="5">
    <location>
        <begin position="60"/>
        <end position="76"/>
    </location>
</feature>
<dbReference type="GO" id="GO:0005634">
    <property type="term" value="C:nucleus"/>
    <property type="evidence" value="ECO:0007669"/>
    <property type="project" value="TreeGrafter"/>
</dbReference>
<feature type="compositionally biased region" description="Polar residues" evidence="5">
    <location>
        <begin position="43"/>
        <end position="54"/>
    </location>
</feature>
<keyword evidence="8" id="KW-1185">Reference proteome</keyword>
<keyword evidence="3" id="KW-0378">Hydrolase</keyword>
<dbReference type="GO" id="GO:0003676">
    <property type="term" value="F:nucleic acid binding"/>
    <property type="evidence" value="ECO:0007669"/>
    <property type="project" value="InterPro"/>
</dbReference>
<dbReference type="InterPro" id="IPR012337">
    <property type="entry name" value="RNaseH-like_sf"/>
</dbReference>
<dbReference type="PANTHER" id="PTHR12801:SF112">
    <property type="entry name" value="RNA EXONUCLEASE 3"/>
    <property type="match status" value="1"/>
</dbReference>
<dbReference type="InterPro" id="IPR034922">
    <property type="entry name" value="REX1-like_exo"/>
</dbReference>
<dbReference type="AlphaFoldDB" id="A0A317SRI2"/>
<dbReference type="SUPFAM" id="SSF53098">
    <property type="entry name" value="Ribonuclease H-like"/>
    <property type="match status" value="1"/>
</dbReference>
<feature type="compositionally biased region" description="Polar residues" evidence="5">
    <location>
        <begin position="166"/>
        <end position="180"/>
    </location>
</feature>
<evidence type="ECO:0000256" key="5">
    <source>
        <dbReference type="SAM" id="MobiDB-lite"/>
    </source>
</evidence>
<proteinExistence type="inferred from homology"/>
<keyword evidence="4" id="KW-0269">Exonuclease</keyword>
<dbReference type="OrthoDB" id="3996471at2759"/>
<dbReference type="GO" id="GO:0004527">
    <property type="term" value="F:exonuclease activity"/>
    <property type="evidence" value="ECO:0007669"/>
    <property type="project" value="UniProtKB-KW"/>
</dbReference>
<dbReference type="InterPro" id="IPR036397">
    <property type="entry name" value="RNaseH_sf"/>
</dbReference>
<protein>
    <recommendedName>
        <fullName evidence="6">Exonuclease domain-containing protein</fullName>
    </recommendedName>
</protein>
<evidence type="ECO:0000259" key="6">
    <source>
        <dbReference type="SMART" id="SM00479"/>
    </source>
</evidence>
<dbReference type="PANTHER" id="PTHR12801">
    <property type="entry name" value="RNA EXONUCLEASE REXO1 / RECO3 FAMILY MEMBER-RELATED"/>
    <property type="match status" value="1"/>
</dbReference>
<feature type="region of interest" description="Disordered" evidence="5">
    <location>
        <begin position="145"/>
        <end position="242"/>
    </location>
</feature>
<evidence type="ECO:0000256" key="3">
    <source>
        <dbReference type="ARBA" id="ARBA00022801"/>
    </source>
</evidence>
<feature type="region of interest" description="Disordered" evidence="5">
    <location>
        <begin position="317"/>
        <end position="344"/>
    </location>
</feature>
<evidence type="ECO:0000256" key="2">
    <source>
        <dbReference type="ARBA" id="ARBA00022722"/>
    </source>
</evidence>
<evidence type="ECO:0000313" key="8">
    <source>
        <dbReference type="Proteomes" id="UP000246991"/>
    </source>
</evidence>
<dbReference type="Proteomes" id="UP000246991">
    <property type="component" value="Unassembled WGS sequence"/>
</dbReference>
<feature type="compositionally biased region" description="Polar residues" evidence="5">
    <location>
        <begin position="209"/>
        <end position="227"/>
    </location>
</feature>
<dbReference type="Gene3D" id="3.30.420.10">
    <property type="entry name" value="Ribonuclease H-like superfamily/Ribonuclease H"/>
    <property type="match status" value="1"/>
</dbReference>
<dbReference type="SMART" id="SM00479">
    <property type="entry name" value="EXOIII"/>
    <property type="match status" value="1"/>
</dbReference>
<comment type="caution">
    <text evidence="7">The sequence shown here is derived from an EMBL/GenBank/DDBJ whole genome shotgun (WGS) entry which is preliminary data.</text>
</comment>
<evidence type="ECO:0000313" key="7">
    <source>
        <dbReference type="EMBL" id="PWW76954.1"/>
    </source>
</evidence>
<feature type="compositionally biased region" description="Basic and acidic residues" evidence="5">
    <location>
        <begin position="317"/>
        <end position="338"/>
    </location>
</feature>
<feature type="region of interest" description="Disordered" evidence="5">
    <location>
        <begin position="42"/>
        <end position="133"/>
    </location>
</feature>
<dbReference type="CDD" id="cd06145">
    <property type="entry name" value="REX1_like"/>
    <property type="match status" value="1"/>
</dbReference>
<sequence>MFRPLPLWSNIPCPAIKSGSACSLPHCLFSHAVIPPPTAIPSLPSQALPSTQLPANKEPSPSPTPRPPATPNPTPAQPTVSAAKDPRVIASANNGATPFAGKKRRVAMGDEDSYTSSSSDGGVPLNGDPAPPAVKKARINAECPGSAATVAPKSKSALKTHAKVNARTSPPASKPNTQAKDSPKNRTHPKARAEDTTKNVPVPQRAGEASTNTTPQSLVTGSTSSGAPKTGIVKPTASDKPLSLNPRLVARAPANHDIRLKLLTLLHKEYVRLHEYKGDEQLMLRYALDEEETFAIHKRLIYTSAMKMRIVKMSKTTPEEYRKSVEEEAKAKQQKSGDENMAPALSTGKTIQEELNELRSLISSSNMLQTYGYILDPPTEKEIKLSLDGLKSAGGWEQCDRCTTRFQVYQGRRESDGELASGGKCIFHWGRLVFLQRTGSAYQDNAREKVYSCCRRVAGGPGCATAENHVFKVSEAKRLAASWPFVRTPSPANPTADTICVDCEMCYTTRGMELIRITATAFPTGAIVMDALVRPFGEILDLNTRFSGVRPLEFTSAQPFTPQPYPTTTTLISPCSPAPSTPLCIISSPFVARDLLLTYVNTETPLIGHALENDLNALRLCHKSVIDTAILFPHNRGMPARNKLKYLVDVHLGRRIQVEGAADGHDSAVDARCAGELVRYKIARGVSTR</sequence>
<dbReference type="InterPro" id="IPR013520">
    <property type="entry name" value="Ribonucl_H"/>
</dbReference>
<dbReference type="STRING" id="42249.A0A317SRI2"/>
<name>A0A317SRI2_9PEZI</name>
<dbReference type="InterPro" id="IPR047021">
    <property type="entry name" value="REXO1/3/4-like"/>
</dbReference>
<evidence type="ECO:0000256" key="4">
    <source>
        <dbReference type="ARBA" id="ARBA00022839"/>
    </source>
</evidence>
<gene>
    <name evidence="7" type="ORF">C7212DRAFT_357405</name>
</gene>
<keyword evidence="2" id="KW-0540">Nuclease</keyword>
<organism evidence="7 8">
    <name type="scientific">Tuber magnatum</name>
    <name type="common">white Piedmont truffle</name>
    <dbReference type="NCBI Taxonomy" id="42249"/>
    <lineage>
        <taxon>Eukaryota</taxon>
        <taxon>Fungi</taxon>
        <taxon>Dikarya</taxon>
        <taxon>Ascomycota</taxon>
        <taxon>Pezizomycotina</taxon>
        <taxon>Pezizomycetes</taxon>
        <taxon>Pezizales</taxon>
        <taxon>Tuberaceae</taxon>
        <taxon>Tuber</taxon>
    </lineage>
</organism>
<reference evidence="7 8" key="1">
    <citation type="submission" date="2018-03" db="EMBL/GenBank/DDBJ databases">
        <title>Genomes of Pezizomycetes fungi and the evolution of truffles.</title>
        <authorList>
            <person name="Murat C."/>
            <person name="Payen T."/>
            <person name="Noel B."/>
            <person name="Kuo A."/>
            <person name="Martin F.M."/>
        </authorList>
    </citation>
    <scope>NUCLEOTIDE SEQUENCE [LARGE SCALE GENOMIC DNA]</scope>
    <source>
        <strain evidence="7">091103-1</strain>
    </source>
</reference>
<feature type="domain" description="Exonuclease" evidence="6">
    <location>
        <begin position="497"/>
        <end position="687"/>
    </location>
</feature>
<dbReference type="EMBL" id="PYWC01000028">
    <property type="protein sequence ID" value="PWW76954.1"/>
    <property type="molecule type" value="Genomic_DNA"/>
</dbReference>
<comment type="similarity">
    <text evidence="1">Belongs to the REXO1/REXO3 family.</text>
</comment>
<accession>A0A317SRI2</accession>
<evidence type="ECO:0000256" key="1">
    <source>
        <dbReference type="ARBA" id="ARBA00006357"/>
    </source>
</evidence>